<dbReference type="SUPFAM" id="SSF52058">
    <property type="entry name" value="L domain-like"/>
    <property type="match status" value="1"/>
</dbReference>
<organism evidence="2 3">
    <name type="scientific">Monilinia fructigena</name>
    <dbReference type="NCBI Taxonomy" id="38457"/>
    <lineage>
        <taxon>Eukaryota</taxon>
        <taxon>Fungi</taxon>
        <taxon>Dikarya</taxon>
        <taxon>Ascomycota</taxon>
        <taxon>Pezizomycotina</taxon>
        <taxon>Leotiomycetes</taxon>
        <taxon>Helotiales</taxon>
        <taxon>Sclerotiniaceae</taxon>
        <taxon>Monilinia</taxon>
    </lineage>
</organism>
<dbReference type="AlphaFoldDB" id="A0A395IP33"/>
<feature type="compositionally biased region" description="Polar residues" evidence="1">
    <location>
        <begin position="13"/>
        <end position="24"/>
    </location>
</feature>
<dbReference type="InterPro" id="IPR050715">
    <property type="entry name" value="LRR-SigEffector_domain"/>
</dbReference>
<comment type="caution">
    <text evidence="2">The sequence shown here is derived from an EMBL/GenBank/DDBJ whole genome shotgun (WGS) entry which is preliminary data.</text>
</comment>
<dbReference type="Gene3D" id="3.80.10.10">
    <property type="entry name" value="Ribonuclease Inhibitor"/>
    <property type="match status" value="1"/>
</dbReference>
<gene>
    <name evidence="2" type="ORF">DID88_002964</name>
</gene>
<evidence type="ECO:0000313" key="3">
    <source>
        <dbReference type="Proteomes" id="UP000249056"/>
    </source>
</evidence>
<proteinExistence type="predicted"/>
<accession>A0A395IP33</accession>
<evidence type="ECO:0000256" key="1">
    <source>
        <dbReference type="SAM" id="MobiDB-lite"/>
    </source>
</evidence>
<dbReference type="Proteomes" id="UP000249056">
    <property type="component" value="Unassembled WGS sequence"/>
</dbReference>
<protein>
    <submittedName>
        <fullName evidence="2">Uncharacterized protein</fullName>
    </submittedName>
</protein>
<dbReference type="PANTHER" id="PTHR45752:SF50">
    <property type="entry name" value="LEUCINE-RICH REPEAT AND DEATH DOMAIN-CONTAINING PROTEIN 1"/>
    <property type="match status" value="1"/>
</dbReference>
<sequence length="258" mass="29180">MAEELSLPRLNRHNISSTPATPNLSRKRVRDTPPDSSDPPIFSSDDDPSVEKYSQKRRKQRFRGPWFDQQLASDSAIEDESLYRKVPIRNRRTFSKKVDSGVFMGSDGTDVDDAIMDNGKKAWPANNIVVPSPLKSRITLNIPKDIHAQRKIERCLENGEEYIDLSRLALDHLENSTIRPLGTFVKAARGYGTLEPSLRIILSGNHLSKLPAELFNLNRLVFLSLRDNKLKEIPPSIGKLKILEDLNISQNNLGYLPL</sequence>
<reference evidence="2 3" key="1">
    <citation type="submission" date="2018-06" db="EMBL/GenBank/DDBJ databases">
        <title>Genome Sequence of the Brown Rot Fungal Pathogen Monilinia fructigena.</title>
        <authorList>
            <person name="Landi L."/>
            <person name="De Miccolis Angelini R.M."/>
            <person name="Pollastro S."/>
            <person name="Abate D."/>
            <person name="Faretra F."/>
            <person name="Romanazzi G."/>
        </authorList>
    </citation>
    <scope>NUCLEOTIDE SEQUENCE [LARGE SCALE GENOMIC DNA]</scope>
    <source>
        <strain evidence="2 3">Mfrg269</strain>
    </source>
</reference>
<evidence type="ECO:0000313" key="2">
    <source>
        <dbReference type="EMBL" id="RAL61901.1"/>
    </source>
</evidence>
<dbReference type="OrthoDB" id="1517790at2759"/>
<dbReference type="EMBL" id="QKRW01000028">
    <property type="protein sequence ID" value="RAL61901.1"/>
    <property type="molecule type" value="Genomic_DNA"/>
</dbReference>
<dbReference type="InterPro" id="IPR032675">
    <property type="entry name" value="LRR_dom_sf"/>
</dbReference>
<keyword evidence="3" id="KW-1185">Reference proteome</keyword>
<dbReference type="PANTHER" id="PTHR45752">
    <property type="entry name" value="LEUCINE-RICH REPEAT-CONTAINING"/>
    <property type="match status" value="1"/>
</dbReference>
<feature type="region of interest" description="Disordered" evidence="1">
    <location>
        <begin position="1"/>
        <end position="61"/>
    </location>
</feature>
<name>A0A395IP33_9HELO</name>
<feature type="compositionally biased region" description="Low complexity" evidence="1">
    <location>
        <begin position="34"/>
        <end position="43"/>
    </location>
</feature>